<comment type="caution">
    <text evidence="6">The sequence shown here is derived from an EMBL/GenBank/DDBJ whole genome shotgun (WGS) entry which is preliminary data.</text>
</comment>
<reference evidence="6" key="1">
    <citation type="submission" date="2013-08" db="EMBL/GenBank/DDBJ databases">
        <authorList>
            <person name="Mendez C."/>
            <person name="Richter M."/>
            <person name="Ferrer M."/>
            <person name="Sanchez J."/>
        </authorList>
    </citation>
    <scope>NUCLEOTIDE SEQUENCE</scope>
</reference>
<evidence type="ECO:0000256" key="2">
    <source>
        <dbReference type="ARBA" id="ARBA00022801"/>
    </source>
</evidence>
<dbReference type="GO" id="GO:0016787">
    <property type="term" value="F:hydrolase activity"/>
    <property type="evidence" value="ECO:0007669"/>
    <property type="project" value="UniProtKB-KW"/>
</dbReference>
<name>T1AMC2_9ZZZZ</name>
<dbReference type="EMBL" id="AUZY01005716">
    <property type="protein sequence ID" value="EQD57593.1"/>
    <property type="molecule type" value="Genomic_DNA"/>
</dbReference>
<feature type="non-terminal residue" evidence="6">
    <location>
        <position position="154"/>
    </location>
</feature>
<dbReference type="InterPro" id="IPR050628">
    <property type="entry name" value="SNF2_RAD54_helicase_TF"/>
</dbReference>
<keyword evidence="2" id="KW-0378">Hydrolase</keyword>
<dbReference type="GO" id="GO:0004386">
    <property type="term" value="F:helicase activity"/>
    <property type="evidence" value="ECO:0007669"/>
    <property type="project" value="UniProtKB-KW"/>
</dbReference>
<keyword evidence="4" id="KW-0067">ATP-binding</keyword>
<reference evidence="6" key="2">
    <citation type="journal article" date="2014" name="ISME J.">
        <title>Microbial stratification in low pH oxic and suboxic macroscopic growths along an acid mine drainage.</title>
        <authorList>
            <person name="Mendez-Garcia C."/>
            <person name="Mesa V."/>
            <person name="Sprenger R.R."/>
            <person name="Richter M."/>
            <person name="Diez M.S."/>
            <person name="Solano J."/>
            <person name="Bargiela R."/>
            <person name="Golyshina O.V."/>
            <person name="Manteca A."/>
            <person name="Ramos J.L."/>
            <person name="Gallego J.R."/>
            <person name="Llorente I."/>
            <person name="Martins Dos Santos V.A."/>
            <person name="Jensen O.N."/>
            <person name="Pelaez A.I."/>
            <person name="Sanchez J."/>
            <person name="Ferrer M."/>
        </authorList>
    </citation>
    <scope>NUCLEOTIDE SEQUENCE</scope>
</reference>
<dbReference type="GO" id="GO:0006281">
    <property type="term" value="P:DNA repair"/>
    <property type="evidence" value="ECO:0007669"/>
    <property type="project" value="TreeGrafter"/>
</dbReference>
<dbReference type="GO" id="GO:0005634">
    <property type="term" value="C:nucleus"/>
    <property type="evidence" value="ECO:0007669"/>
    <property type="project" value="TreeGrafter"/>
</dbReference>
<sequence>NASTELALAVKRLLRRRAWALTGTPLENRLEDLASILEFAQPRRADQAPTPVVADMRLREALGDIQLRRRKREVLPQLPPKTVTDLDLELTGSQRSSYARAEADGLVHLASLGSEVRIANVLELILRLKQICNFDPETGASSKADDLEERIAQV</sequence>
<dbReference type="GO" id="GO:0005524">
    <property type="term" value="F:ATP binding"/>
    <property type="evidence" value="ECO:0007669"/>
    <property type="project" value="UniProtKB-KW"/>
</dbReference>
<evidence type="ECO:0000259" key="5">
    <source>
        <dbReference type="Pfam" id="PF00176"/>
    </source>
</evidence>
<dbReference type="GO" id="GO:0008094">
    <property type="term" value="F:ATP-dependent activity, acting on DNA"/>
    <property type="evidence" value="ECO:0007669"/>
    <property type="project" value="TreeGrafter"/>
</dbReference>
<dbReference type="PANTHER" id="PTHR45626">
    <property type="entry name" value="TRANSCRIPTION TERMINATION FACTOR 2-RELATED"/>
    <property type="match status" value="1"/>
</dbReference>
<dbReference type="Gene3D" id="3.40.50.300">
    <property type="entry name" value="P-loop containing nucleotide triphosphate hydrolases"/>
    <property type="match status" value="1"/>
</dbReference>
<gene>
    <name evidence="6" type="ORF">B1B_08714</name>
</gene>
<dbReference type="InterPro" id="IPR000330">
    <property type="entry name" value="SNF2_N"/>
</dbReference>
<evidence type="ECO:0000256" key="1">
    <source>
        <dbReference type="ARBA" id="ARBA00022741"/>
    </source>
</evidence>
<protein>
    <submittedName>
        <fullName evidence="6">SNF2-related protein</fullName>
    </submittedName>
</protein>
<proteinExistence type="predicted"/>
<dbReference type="Pfam" id="PF00176">
    <property type="entry name" value="SNF2-rel_dom"/>
    <property type="match status" value="1"/>
</dbReference>
<feature type="non-terminal residue" evidence="6">
    <location>
        <position position="1"/>
    </location>
</feature>
<dbReference type="InterPro" id="IPR027417">
    <property type="entry name" value="P-loop_NTPase"/>
</dbReference>
<organism evidence="6">
    <name type="scientific">mine drainage metagenome</name>
    <dbReference type="NCBI Taxonomy" id="410659"/>
    <lineage>
        <taxon>unclassified sequences</taxon>
        <taxon>metagenomes</taxon>
        <taxon>ecological metagenomes</taxon>
    </lineage>
</organism>
<accession>T1AMC2</accession>
<evidence type="ECO:0000256" key="4">
    <source>
        <dbReference type="ARBA" id="ARBA00022840"/>
    </source>
</evidence>
<dbReference type="InterPro" id="IPR038718">
    <property type="entry name" value="SNF2-like_sf"/>
</dbReference>
<evidence type="ECO:0000256" key="3">
    <source>
        <dbReference type="ARBA" id="ARBA00022806"/>
    </source>
</evidence>
<evidence type="ECO:0000313" key="6">
    <source>
        <dbReference type="EMBL" id="EQD57593.1"/>
    </source>
</evidence>
<feature type="domain" description="SNF2 N-terminal" evidence="5">
    <location>
        <begin position="2"/>
        <end position="133"/>
    </location>
</feature>
<keyword evidence="3" id="KW-0347">Helicase</keyword>
<dbReference type="AlphaFoldDB" id="T1AMC2"/>
<dbReference type="SUPFAM" id="SSF52540">
    <property type="entry name" value="P-loop containing nucleoside triphosphate hydrolases"/>
    <property type="match status" value="1"/>
</dbReference>
<dbReference type="PANTHER" id="PTHR45626:SF17">
    <property type="entry name" value="HELICASE-LIKE TRANSCRIPTION FACTOR"/>
    <property type="match status" value="1"/>
</dbReference>
<keyword evidence="1" id="KW-0547">Nucleotide-binding</keyword>
<dbReference type="Gene3D" id="3.40.50.10810">
    <property type="entry name" value="Tandem AAA-ATPase domain"/>
    <property type="match status" value="1"/>
</dbReference>